<protein>
    <submittedName>
        <fullName evidence="5">GntR family L-lactate dehydrogenase operon transcriptional regulator</fullName>
    </submittedName>
</protein>
<dbReference type="AlphaFoldDB" id="A0A7W6C622"/>
<reference evidence="5 6" key="1">
    <citation type="submission" date="2020-08" db="EMBL/GenBank/DDBJ databases">
        <title>Genomic Encyclopedia of Type Strains, Phase IV (KMG-IV): sequencing the most valuable type-strain genomes for metagenomic binning, comparative biology and taxonomic classification.</title>
        <authorList>
            <person name="Goeker M."/>
        </authorList>
    </citation>
    <scope>NUCLEOTIDE SEQUENCE [LARGE SCALE GENOMIC DNA]</scope>
    <source>
        <strain evidence="5 6">DSM 27568</strain>
    </source>
</reference>
<dbReference type="SMART" id="SM00345">
    <property type="entry name" value="HTH_GNTR"/>
    <property type="match status" value="1"/>
</dbReference>
<dbReference type="InterPro" id="IPR011711">
    <property type="entry name" value="GntR_C"/>
</dbReference>
<proteinExistence type="predicted"/>
<keyword evidence="2" id="KW-0238">DNA-binding</keyword>
<dbReference type="RefSeq" id="WP_183618431.1">
    <property type="nucleotide sequence ID" value="NZ_JACIDY010000009.1"/>
</dbReference>
<dbReference type="SUPFAM" id="SSF46785">
    <property type="entry name" value="Winged helix' DNA-binding domain"/>
    <property type="match status" value="1"/>
</dbReference>
<dbReference type="Gene3D" id="1.10.10.10">
    <property type="entry name" value="Winged helix-like DNA-binding domain superfamily/Winged helix DNA-binding domain"/>
    <property type="match status" value="1"/>
</dbReference>
<keyword evidence="1" id="KW-0805">Transcription regulation</keyword>
<gene>
    <name evidence="5" type="ORF">GGR39_003195</name>
</gene>
<dbReference type="CDD" id="cd07377">
    <property type="entry name" value="WHTH_GntR"/>
    <property type="match status" value="1"/>
</dbReference>
<dbReference type="Gene3D" id="1.20.120.530">
    <property type="entry name" value="GntR ligand-binding domain-like"/>
    <property type="match status" value="1"/>
</dbReference>
<evidence type="ECO:0000256" key="1">
    <source>
        <dbReference type="ARBA" id="ARBA00023015"/>
    </source>
</evidence>
<evidence type="ECO:0000256" key="3">
    <source>
        <dbReference type="ARBA" id="ARBA00023163"/>
    </source>
</evidence>
<dbReference type="PROSITE" id="PS50949">
    <property type="entry name" value="HTH_GNTR"/>
    <property type="match status" value="1"/>
</dbReference>
<feature type="domain" description="HTH gntR-type" evidence="4">
    <location>
        <begin position="9"/>
        <end position="77"/>
    </location>
</feature>
<dbReference type="InterPro" id="IPR036390">
    <property type="entry name" value="WH_DNA-bd_sf"/>
</dbReference>
<dbReference type="InterPro" id="IPR036388">
    <property type="entry name" value="WH-like_DNA-bd_sf"/>
</dbReference>
<dbReference type="GO" id="GO:0003677">
    <property type="term" value="F:DNA binding"/>
    <property type="evidence" value="ECO:0007669"/>
    <property type="project" value="UniProtKB-KW"/>
</dbReference>
<dbReference type="PANTHER" id="PTHR43537">
    <property type="entry name" value="TRANSCRIPTIONAL REGULATOR, GNTR FAMILY"/>
    <property type="match status" value="1"/>
</dbReference>
<keyword evidence="3" id="KW-0804">Transcription</keyword>
<dbReference type="Pfam" id="PF07729">
    <property type="entry name" value="FCD"/>
    <property type="match status" value="1"/>
</dbReference>
<dbReference type="PANTHER" id="PTHR43537:SF18">
    <property type="entry name" value="L-LACTATE DEHYDROGENASE OPERON REGULATORY PROTEIN-RELATED"/>
    <property type="match status" value="1"/>
</dbReference>
<sequence length="259" mass="28031">MSAVVNAAPSASGRAEAAIEALIAERKLLPGARLPSERALAETLGVSRNILREAMSRLVSRGRIIIRPRAGAILAEPSAQWTQAMIAEPLAPLVEGNPGYGHDILEVRESLDGTVAYHAARRADAVDKDRIRRRFDAMEKLHAAGDVAAEAHADAAFHLAIAHASRNAVLTHVMSSLFRLLHTSISQTREKIYAVPRTFEELSAQHRAIMERIVAGDAEGARDAAGVHLEFVRTTVRRVEDDLARTERAAAAPDLGTIR</sequence>
<dbReference type="InterPro" id="IPR000524">
    <property type="entry name" value="Tscrpt_reg_HTH_GntR"/>
</dbReference>
<name>A0A7W6C622_9SPHN</name>
<comment type="caution">
    <text evidence="5">The sequence shown here is derived from an EMBL/GenBank/DDBJ whole genome shotgun (WGS) entry which is preliminary data.</text>
</comment>
<dbReference type="Pfam" id="PF00392">
    <property type="entry name" value="GntR"/>
    <property type="match status" value="1"/>
</dbReference>
<evidence type="ECO:0000256" key="2">
    <source>
        <dbReference type="ARBA" id="ARBA00023125"/>
    </source>
</evidence>
<dbReference type="Proteomes" id="UP000561459">
    <property type="component" value="Unassembled WGS sequence"/>
</dbReference>
<dbReference type="EMBL" id="JACIDY010000009">
    <property type="protein sequence ID" value="MBB3941518.1"/>
    <property type="molecule type" value="Genomic_DNA"/>
</dbReference>
<dbReference type="PRINTS" id="PR00035">
    <property type="entry name" value="HTHGNTR"/>
</dbReference>
<dbReference type="SUPFAM" id="SSF48008">
    <property type="entry name" value="GntR ligand-binding domain-like"/>
    <property type="match status" value="1"/>
</dbReference>
<accession>A0A7W6C622</accession>
<dbReference type="InterPro" id="IPR008920">
    <property type="entry name" value="TF_FadR/GntR_C"/>
</dbReference>
<dbReference type="GO" id="GO:0003700">
    <property type="term" value="F:DNA-binding transcription factor activity"/>
    <property type="evidence" value="ECO:0007669"/>
    <property type="project" value="InterPro"/>
</dbReference>
<evidence type="ECO:0000259" key="4">
    <source>
        <dbReference type="PROSITE" id="PS50949"/>
    </source>
</evidence>
<keyword evidence="6" id="KW-1185">Reference proteome</keyword>
<evidence type="ECO:0000313" key="6">
    <source>
        <dbReference type="Proteomes" id="UP000561459"/>
    </source>
</evidence>
<organism evidence="5 6">
    <name type="scientific">Novosphingobium fluoreni</name>
    <dbReference type="NCBI Taxonomy" id="1391222"/>
    <lineage>
        <taxon>Bacteria</taxon>
        <taxon>Pseudomonadati</taxon>
        <taxon>Pseudomonadota</taxon>
        <taxon>Alphaproteobacteria</taxon>
        <taxon>Sphingomonadales</taxon>
        <taxon>Sphingomonadaceae</taxon>
        <taxon>Novosphingobium</taxon>
    </lineage>
</organism>
<evidence type="ECO:0000313" key="5">
    <source>
        <dbReference type="EMBL" id="MBB3941518.1"/>
    </source>
</evidence>
<dbReference type="SMART" id="SM00895">
    <property type="entry name" value="FCD"/>
    <property type="match status" value="1"/>
</dbReference>